<dbReference type="PANTHER" id="PTHR47955:SF19">
    <property type="entry name" value="CYTOCHROME P450 71A9-LIKE ISOFORM X1"/>
    <property type="match status" value="1"/>
</dbReference>
<dbReference type="PANTHER" id="PTHR47955">
    <property type="entry name" value="CYTOCHROME P450 FAMILY 71 PROTEIN"/>
    <property type="match status" value="1"/>
</dbReference>
<name>A0A8T0QV33_PANVG</name>
<evidence type="ECO:0000256" key="5">
    <source>
        <dbReference type="ARBA" id="ARBA00023002"/>
    </source>
</evidence>
<keyword evidence="7" id="KW-0503">Monooxygenase</keyword>
<sequence length="178" mass="19762">MDMDSLSLQDYFSCLLLLALLYSLTKCFYTASARSSGHRGLRLPPSPWQLPIIGSLHHLAGALPHRSLRRLSQRYGPIMLLRFGEVPVVVVSSAEAAREVMRTHDVLFATRPQLAAINTLTKEGHAIAFTPYGEHWRQIRKICAVELLSAARVRSFRPVREEEVARLVGAVSSASGNN</sequence>
<proteinExistence type="inferred from homology"/>
<evidence type="ECO:0000256" key="1">
    <source>
        <dbReference type="ARBA" id="ARBA00001971"/>
    </source>
</evidence>
<dbReference type="Gene3D" id="1.10.630.10">
    <property type="entry name" value="Cytochrome P450"/>
    <property type="match status" value="1"/>
</dbReference>
<evidence type="ECO:0000313" key="8">
    <source>
        <dbReference type="EMBL" id="KAG2577021.1"/>
    </source>
</evidence>
<dbReference type="EMBL" id="CM029048">
    <property type="protein sequence ID" value="KAG2577021.1"/>
    <property type="molecule type" value="Genomic_DNA"/>
</dbReference>
<evidence type="ECO:0000256" key="2">
    <source>
        <dbReference type="ARBA" id="ARBA00010617"/>
    </source>
</evidence>
<accession>A0A8T0QV33</accession>
<evidence type="ECO:0000256" key="3">
    <source>
        <dbReference type="ARBA" id="ARBA00022617"/>
    </source>
</evidence>
<comment type="cofactor">
    <cofactor evidence="1">
        <name>heme</name>
        <dbReference type="ChEBI" id="CHEBI:30413"/>
    </cofactor>
</comment>
<dbReference type="InterPro" id="IPR001128">
    <property type="entry name" value="Cyt_P450"/>
</dbReference>
<keyword evidence="9" id="KW-1185">Reference proteome</keyword>
<comment type="similarity">
    <text evidence="2">Belongs to the cytochrome P450 family.</text>
</comment>
<dbReference type="InterPro" id="IPR002401">
    <property type="entry name" value="Cyt_P450_E_grp-I"/>
</dbReference>
<keyword evidence="3" id="KW-0349">Heme</keyword>
<reference evidence="8" key="1">
    <citation type="submission" date="2020-05" db="EMBL/GenBank/DDBJ databases">
        <title>WGS assembly of Panicum virgatum.</title>
        <authorList>
            <person name="Lovell J.T."/>
            <person name="Jenkins J."/>
            <person name="Shu S."/>
            <person name="Juenger T.E."/>
            <person name="Schmutz J."/>
        </authorList>
    </citation>
    <scope>NUCLEOTIDE SEQUENCE</scope>
    <source>
        <strain evidence="8">AP13</strain>
    </source>
</reference>
<evidence type="ECO:0000256" key="6">
    <source>
        <dbReference type="ARBA" id="ARBA00023004"/>
    </source>
</evidence>
<dbReference type="GO" id="GO:0004497">
    <property type="term" value="F:monooxygenase activity"/>
    <property type="evidence" value="ECO:0007669"/>
    <property type="project" value="UniProtKB-KW"/>
</dbReference>
<evidence type="ECO:0000256" key="4">
    <source>
        <dbReference type="ARBA" id="ARBA00022723"/>
    </source>
</evidence>
<keyword evidence="5" id="KW-0560">Oxidoreductase</keyword>
<organism evidence="8 9">
    <name type="scientific">Panicum virgatum</name>
    <name type="common">Blackwell switchgrass</name>
    <dbReference type="NCBI Taxonomy" id="38727"/>
    <lineage>
        <taxon>Eukaryota</taxon>
        <taxon>Viridiplantae</taxon>
        <taxon>Streptophyta</taxon>
        <taxon>Embryophyta</taxon>
        <taxon>Tracheophyta</taxon>
        <taxon>Spermatophyta</taxon>
        <taxon>Magnoliopsida</taxon>
        <taxon>Liliopsida</taxon>
        <taxon>Poales</taxon>
        <taxon>Poaceae</taxon>
        <taxon>PACMAD clade</taxon>
        <taxon>Panicoideae</taxon>
        <taxon>Panicodae</taxon>
        <taxon>Paniceae</taxon>
        <taxon>Panicinae</taxon>
        <taxon>Panicum</taxon>
        <taxon>Panicum sect. Hiantes</taxon>
    </lineage>
</organism>
<evidence type="ECO:0000256" key="7">
    <source>
        <dbReference type="ARBA" id="ARBA00023033"/>
    </source>
</evidence>
<keyword evidence="4" id="KW-0479">Metal-binding</keyword>
<dbReference type="GO" id="GO:0016705">
    <property type="term" value="F:oxidoreductase activity, acting on paired donors, with incorporation or reduction of molecular oxygen"/>
    <property type="evidence" value="ECO:0007669"/>
    <property type="project" value="InterPro"/>
</dbReference>
<keyword evidence="6" id="KW-0408">Iron</keyword>
<dbReference type="Pfam" id="PF00067">
    <property type="entry name" value="p450"/>
    <property type="match status" value="1"/>
</dbReference>
<dbReference type="AlphaFoldDB" id="A0A8T0QV33"/>
<dbReference type="InterPro" id="IPR036396">
    <property type="entry name" value="Cyt_P450_sf"/>
</dbReference>
<comment type="caution">
    <text evidence="8">The sequence shown here is derived from an EMBL/GenBank/DDBJ whole genome shotgun (WGS) entry which is preliminary data.</text>
</comment>
<dbReference type="GO" id="GO:0020037">
    <property type="term" value="F:heme binding"/>
    <property type="evidence" value="ECO:0007669"/>
    <property type="project" value="InterPro"/>
</dbReference>
<evidence type="ECO:0000313" key="9">
    <source>
        <dbReference type="Proteomes" id="UP000823388"/>
    </source>
</evidence>
<dbReference type="GO" id="GO:0005506">
    <property type="term" value="F:iron ion binding"/>
    <property type="evidence" value="ECO:0007669"/>
    <property type="project" value="InterPro"/>
</dbReference>
<gene>
    <name evidence="8" type="ORF">PVAP13_6NG075900</name>
</gene>
<dbReference type="PRINTS" id="PR00463">
    <property type="entry name" value="EP450I"/>
</dbReference>
<protein>
    <submittedName>
        <fullName evidence="8">Uncharacterized protein</fullName>
    </submittedName>
</protein>
<dbReference type="Proteomes" id="UP000823388">
    <property type="component" value="Chromosome 6N"/>
</dbReference>
<dbReference type="SUPFAM" id="SSF48264">
    <property type="entry name" value="Cytochrome P450"/>
    <property type="match status" value="1"/>
</dbReference>